<dbReference type="PANTHER" id="PTHR43022">
    <property type="entry name" value="PROTEIN SMF"/>
    <property type="match status" value="1"/>
</dbReference>
<dbReference type="NCBIfam" id="TIGR00732">
    <property type="entry name" value="dprA"/>
    <property type="match status" value="1"/>
</dbReference>
<dbReference type="InterPro" id="IPR057666">
    <property type="entry name" value="DrpA_SLOG"/>
</dbReference>
<dbReference type="Gene3D" id="3.40.50.450">
    <property type="match status" value="1"/>
</dbReference>
<dbReference type="InterPro" id="IPR010994">
    <property type="entry name" value="RuvA_2-like"/>
</dbReference>
<dbReference type="OrthoDB" id="9785707at2"/>
<evidence type="ECO:0000256" key="1">
    <source>
        <dbReference type="ARBA" id="ARBA00006525"/>
    </source>
</evidence>
<evidence type="ECO:0000313" key="7">
    <source>
        <dbReference type="Proteomes" id="UP000593605"/>
    </source>
</evidence>
<evidence type="ECO:0000313" key="4">
    <source>
        <dbReference type="EMBL" id="QOR73146.1"/>
    </source>
</evidence>
<dbReference type="STRING" id="1118202.SAMN05443429_101485"/>
<evidence type="ECO:0000259" key="2">
    <source>
        <dbReference type="Pfam" id="PF02481"/>
    </source>
</evidence>
<organism evidence="5 6">
    <name type="scientific">Cruoricaptor ignavus</name>
    <dbReference type="NCBI Taxonomy" id="1118202"/>
    <lineage>
        <taxon>Bacteria</taxon>
        <taxon>Pseudomonadati</taxon>
        <taxon>Bacteroidota</taxon>
        <taxon>Flavobacteriia</taxon>
        <taxon>Flavobacteriales</taxon>
        <taxon>Weeksellaceae</taxon>
        <taxon>Cruoricaptor</taxon>
    </lineage>
</organism>
<dbReference type="AlphaFoldDB" id="A0A1M6B1K4"/>
<reference evidence="5 6" key="1">
    <citation type="submission" date="2016-11" db="EMBL/GenBank/DDBJ databases">
        <authorList>
            <person name="Jaros S."/>
            <person name="Januszkiewicz K."/>
            <person name="Wedrychowicz H."/>
        </authorList>
    </citation>
    <scope>NUCLEOTIDE SEQUENCE [LARGE SCALE GENOMIC DNA]</scope>
    <source>
        <strain evidence="5 6">DSM 25479</strain>
    </source>
</reference>
<dbReference type="PANTHER" id="PTHR43022:SF1">
    <property type="entry name" value="PROTEIN SMF"/>
    <property type="match status" value="1"/>
</dbReference>
<dbReference type="RefSeq" id="WP_073177934.1">
    <property type="nucleotide sequence ID" value="NZ_CP063145.1"/>
</dbReference>
<accession>A0A1M6B1K4</accession>
<dbReference type="EMBL" id="CP063145">
    <property type="protein sequence ID" value="QOR73146.1"/>
    <property type="molecule type" value="Genomic_DNA"/>
</dbReference>
<dbReference type="Gene3D" id="1.10.10.10">
    <property type="entry name" value="Winged helix-like DNA-binding domain superfamily/Winged helix DNA-binding domain"/>
    <property type="match status" value="1"/>
</dbReference>
<dbReference type="SUPFAM" id="SSF47781">
    <property type="entry name" value="RuvA domain 2-like"/>
    <property type="match status" value="1"/>
</dbReference>
<dbReference type="InterPro" id="IPR036388">
    <property type="entry name" value="WH-like_DNA-bd_sf"/>
</dbReference>
<reference evidence="4 7" key="2">
    <citation type="submission" date="2020-10" db="EMBL/GenBank/DDBJ databases">
        <title>Complete genome of Cruoricapor ignavus strain M1214 isolated from the blood culture of a febrile patient.</title>
        <authorList>
            <person name="Guglielmino C.J.D."/>
        </authorList>
    </citation>
    <scope>NUCLEOTIDE SEQUENCE [LARGE SCALE GENOMIC DNA]</scope>
    <source>
        <strain evidence="4 7">M1214</strain>
    </source>
</reference>
<feature type="domain" description="Smf/DprA SLOG" evidence="2">
    <location>
        <begin position="81"/>
        <end position="289"/>
    </location>
</feature>
<dbReference type="GO" id="GO:0009294">
    <property type="term" value="P:DNA-mediated transformation"/>
    <property type="evidence" value="ECO:0007669"/>
    <property type="project" value="InterPro"/>
</dbReference>
<proteinExistence type="inferred from homology"/>
<dbReference type="KEGG" id="civ:IMZ16_06265"/>
<feature type="domain" description="DprA winged helix" evidence="3">
    <location>
        <begin position="315"/>
        <end position="362"/>
    </location>
</feature>
<dbReference type="Proteomes" id="UP000593605">
    <property type="component" value="Chromosome"/>
</dbReference>
<keyword evidence="6" id="KW-1185">Reference proteome</keyword>
<gene>
    <name evidence="4" type="primary">dprA</name>
    <name evidence="4" type="ORF">IMZ16_06265</name>
    <name evidence="5" type="ORF">SAMN05443429_101485</name>
</gene>
<comment type="similarity">
    <text evidence="1">Belongs to the DprA/Smf family.</text>
</comment>
<name>A0A1M6B1K4_9FLAO</name>
<evidence type="ECO:0000259" key="3">
    <source>
        <dbReference type="Pfam" id="PF17782"/>
    </source>
</evidence>
<evidence type="ECO:0000313" key="5">
    <source>
        <dbReference type="EMBL" id="SHI42373.1"/>
    </source>
</evidence>
<dbReference type="InterPro" id="IPR041614">
    <property type="entry name" value="DprA_WH"/>
</dbReference>
<dbReference type="Pfam" id="PF17782">
    <property type="entry name" value="WHD_DprA"/>
    <property type="match status" value="1"/>
</dbReference>
<evidence type="ECO:0000313" key="6">
    <source>
        <dbReference type="Proteomes" id="UP000184335"/>
    </source>
</evidence>
<dbReference type="Proteomes" id="UP000184335">
    <property type="component" value="Unassembled WGS sequence"/>
</dbReference>
<dbReference type="SUPFAM" id="SSF102405">
    <property type="entry name" value="MCP/YpsA-like"/>
    <property type="match status" value="1"/>
</dbReference>
<sequence length="368" mass="40609">MFSEEHLYSIALRSAAFIGDFNFRKLTDALGSAENVWKASRNSLLGIEGIGLKTASDIGNEEHLKFAEKELIFCEKQKIKILLRQRNELPFLLNECDDAPSVLYLMGKTDEEKFPVSIVGTRNLTAYGRQFIYELHQAIQSRSAITVSGLALGADTQVHRESLSAGIPTIAVLAHGFQTLYPSQNRKLAEEILNSGGALLTEFNSSQRPDREHFIQRNRVIAGLSEATIVVESAFGGGSMSTVNFANQYSRDVYALPGKITDRFSQGCNQLIAQHKAAAIATIPDLVHQIFGKTELQQPELFSRKEVPSAILPHQKEIYEAIAASPNIPLDELSEILSLPSYRILPVVLELEIAGLIKTLSGRQFVAI</sequence>
<protein>
    <submittedName>
        <fullName evidence="5">DNA processing protein</fullName>
    </submittedName>
    <submittedName>
        <fullName evidence="4">DNA-protecting protein DprA</fullName>
    </submittedName>
</protein>
<dbReference type="Pfam" id="PF02481">
    <property type="entry name" value="DNA_processg_A"/>
    <property type="match status" value="1"/>
</dbReference>
<dbReference type="InterPro" id="IPR003488">
    <property type="entry name" value="DprA"/>
</dbReference>
<dbReference type="EMBL" id="FQYI01000001">
    <property type="protein sequence ID" value="SHI42373.1"/>
    <property type="molecule type" value="Genomic_DNA"/>
</dbReference>